<dbReference type="AlphaFoldDB" id="A0A5C6B4D8"/>
<dbReference type="Gene3D" id="1.10.4040.10">
    <property type="entry name" value="Penicillinase repressor domain"/>
    <property type="match status" value="1"/>
</dbReference>
<dbReference type="GO" id="GO:0045892">
    <property type="term" value="P:negative regulation of DNA-templated transcription"/>
    <property type="evidence" value="ECO:0007669"/>
    <property type="project" value="InterPro"/>
</dbReference>
<dbReference type="InterPro" id="IPR005650">
    <property type="entry name" value="BlaI_family"/>
</dbReference>
<evidence type="ECO:0000313" key="5">
    <source>
        <dbReference type="EMBL" id="TWU06607.1"/>
    </source>
</evidence>
<keyword evidence="6" id="KW-1185">Reference proteome</keyword>
<dbReference type="InterPro" id="IPR036388">
    <property type="entry name" value="WH-like_DNA-bd_sf"/>
</dbReference>
<dbReference type="InterPro" id="IPR036390">
    <property type="entry name" value="WH_DNA-bd_sf"/>
</dbReference>
<gene>
    <name evidence="5" type="primary">blaI_8</name>
    <name evidence="5" type="ORF">CA54_50040</name>
</gene>
<keyword evidence="4" id="KW-0804">Transcription</keyword>
<protein>
    <submittedName>
        <fullName evidence="5">Penicillinase repressor</fullName>
    </submittedName>
</protein>
<dbReference type="EMBL" id="SJPP01000003">
    <property type="protein sequence ID" value="TWU06607.1"/>
    <property type="molecule type" value="Genomic_DNA"/>
</dbReference>
<comment type="similarity">
    <text evidence="1">Belongs to the BlaI transcriptional regulatory family.</text>
</comment>
<dbReference type="Pfam" id="PF03965">
    <property type="entry name" value="Penicillinase_R"/>
    <property type="match status" value="1"/>
</dbReference>
<name>A0A5C6B4D8_9PLAN</name>
<dbReference type="PIRSF" id="PIRSF019455">
    <property type="entry name" value="CopR_AtkY"/>
    <property type="match status" value="1"/>
</dbReference>
<evidence type="ECO:0000256" key="4">
    <source>
        <dbReference type="ARBA" id="ARBA00023163"/>
    </source>
</evidence>
<accession>A0A5C6B4D8</accession>
<proteinExistence type="inferred from homology"/>
<sequence>MGKRQPASKAELEIARIVWDLGNATVRQVFEQVDPARELDFKTVQTYLRRLEAKGYLNTQQDGRSKVYSPKVRPRQVIRETVDDFLQRLFDGATLPLVQHLISERDISANEIQELREMLDRWEQDHGNPQDK</sequence>
<organism evidence="5 6">
    <name type="scientific">Symmachiella macrocystis</name>
    <dbReference type="NCBI Taxonomy" id="2527985"/>
    <lineage>
        <taxon>Bacteria</taxon>
        <taxon>Pseudomonadati</taxon>
        <taxon>Planctomycetota</taxon>
        <taxon>Planctomycetia</taxon>
        <taxon>Planctomycetales</taxon>
        <taxon>Planctomycetaceae</taxon>
        <taxon>Symmachiella</taxon>
    </lineage>
</organism>
<evidence type="ECO:0000313" key="6">
    <source>
        <dbReference type="Proteomes" id="UP000320735"/>
    </source>
</evidence>
<dbReference type="OrthoDB" id="276770at2"/>
<dbReference type="RefSeq" id="WP_146373481.1">
    <property type="nucleotide sequence ID" value="NZ_SJPP01000003.1"/>
</dbReference>
<dbReference type="Proteomes" id="UP000320735">
    <property type="component" value="Unassembled WGS sequence"/>
</dbReference>
<evidence type="ECO:0000256" key="2">
    <source>
        <dbReference type="ARBA" id="ARBA00023015"/>
    </source>
</evidence>
<dbReference type="GO" id="GO:0003677">
    <property type="term" value="F:DNA binding"/>
    <property type="evidence" value="ECO:0007669"/>
    <property type="project" value="UniProtKB-KW"/>
</dbReference>
<reference evidence="5 6" key="1">
    <citation type="submission" date="2019-02" db="EMBL/GenBank/DDBJ databases">
        <title>Deep-cultivation of Planctomycetes and their phenomic and genomic characterization uncovers novel biology.</title>
        <authorList>
            <person name="Wiegand S."/>
            <person name="Jogler M."/>
            <person name="Boedeker C."/>
            <person name="Pinto D."/>
            <person name="Vollmers J."/>
            <person name="Rivas-Marin E."/>
            <person name="Kohn T."/>
            <person name="Peeters S.H."/>
            <person name="Heuer A."/>
            <person name="Rast P."/>
            <person name="Oberbeckmann S."/>
            <person name="Bunk B."/>
            <person name="Jeske O."/>
            <person name="Meyerdierks A."/>
            <person name="Storesund J.E."/>
            <person name="Kallscheuer N."/>
            <person name="Luecker S."/>
            <person name="Lage O.M."/>
            <person name="Pohl T."/>
            <person name="Merkel B.J."/>
            <person name="Hornburger P."/>
            <person name="Mueller R.-W."/>
            <person name="Bruemmer F."/>
            <person name="Labrenz M."/>
            <person name="Spormann A.M."/>
            <person name="Op Den Camp H."/>
            <person name="Overmann J."/>
            <person name="Amann R."/>
            <person name="Jetten M.S.M."/>
            <person name="Mascher T."/>
            <person name="Medema M.H."/>
            <person name="Devos D.P."/>
            <person name="Kaster A.-K."/>
            <person name="Ovreas L."/>
            <person name="Rohde M."/>
            <person name="Galperin M.Y."/>
            <person name="Jogler C."/>
        </authorList>
    </citation>
    <scope>NUCLEOTIDE SEQUENCE [LARGE SCALE GENOMIC DNA]</scope>
    <source>
        <strain evidence="5 6">CA54</strain>
    </source>
</reference>
<keyword evidence="2" id="KW-0805">Transcription regulation</keyword>
<keyword evidence="3" id="KW-0238">DNA-binding</keyword>
<evidence type="ECO:0000256" key="3">
    <source>
        <dbReference type="ARBA" id="ARBA00023125"/>
    </source>
</evidence>
<dbReference type="SUPFAM" id="SSF46785">
    <property type="entry name" value="Winged helix' DNA-binding domain"/>
    <property type="match status" value="1"/>
</dbReference>
<comment type="caution">
    <text evidence="5">The sequence shown here is derived from an EMBL/GenBank/DDBJ whole genome shotgun (WGS) entry which is preliminary data.</text>
</comment>
<dbReference type="Gene3D" id="1.10.10.10">
    <property type="entry name" value="Winged helix-like DNA-binding domain superfamily/Winged helix DNA-binding domain"/>
    <property type="match status" value="1"/>
</dbReference>
<evidence type="ECO:0000256" key="1">
    <source>
        <dbReference type="ARBA" id="ARBA00011046"/>
    </source>
</evidence>